<dbReference type="Pfam" id="PF03466">
    <property type="entry name" value="LysR_substrate"/>
    <property type="match status" value="1"/>
</dbReference>
<proteinExistence type="inferred from homology"/>
<evidence type="ECO:0000256" key="2">
    <source>
        <dbReference type="ARBA" id="ARBA00023015"/>
    </source>
</evidence>
<dbReference type="Pfam" id="PF00126">
    <property type="entry name" value="HTH_1"/>
    <property type="match status" value="1"/>
</dbReference>
<keyword evidence="3" id="KW-0238">DNA-binding</keyword>
<evidence type="ECO:0000256" key="1">
    <source>
        <dbReference type="ARBA" id="ARBA00009437"/>
    </source>
</evidence>
<dbReference type="SUPFAM" id="SSF53850">
    <property type="entry name" value="Periplasmic binding protein-like II"/>
    <property type="match status" value="1"/>
</dbReference>
<dbReference type="Gene3D" id="1.10.10.10">
    <property type="entry name" value="Winged helix-like DNA-binding domain superfamily/Winged helix DNA-binding domain"/>
    <property type="match status" value="1"/>
</dbReference>
<evidence type="ECO:0000313" key="6">
    <source>
        <dbReference type="EMBL" id="RCW71457.1"/>
    </source>
</evidence>
<comment type="similarity">
    <text evidence="1">Belongs to the LysR transcriptional regulatory family.</text>
</comment>
<dbReference type="PANTHER" id="PTHR30537:SF35">
    <property type="entry name" value="TRANSCRIPTIONAL REGULATORY PROTEIN"/>
    <property type="match status" value="1"/>
</dbReference>
<evidence type="ECO:0000256" key="4">
    <source>
        <dbReference type="ARBA" id="ARBA00023163"/>
    </source>
</evidence>
<feature type="domain" description="HTH lysR-type" evidence="5">
    <location>
        <begin position="1"/>
        <end position="59"/>
    </location>
</feature>
<dbReference type="CDD" id="cd08422">
    <property type="entry name" value="PBP2_CrgA_like"/>
    <property type="match status" value="1"/>
</dbReference>
<protein>
    <submittedName>
        <fullName evidence="6">LysR family transcriptional regulator</fullName>
    </submittedName>
</protein>
<reference evidence="6 7" key="1">
    <citation type="submission" date="2018-07" db="EMBL/GenBank/DDBJ databases">
        <title>Genomic Encyclopedia of Type Strains, Phase IV (KMG-IV): sequencing the most valuable type-strain genomes for metagenomic binning, comparative biology and taxonomic classification.</title>
        <authorList>
            <person name="Goeker M."/>
        </authorList>
    </citation>
    <scope>NUCLEOTIDE SEQUENCE [LARGE SCALE GENOMIC DNA]</scope>
    <source>
        <strain evidence="6 7">DSM 21634</strain>
    </source>
</reference>
<gene>
    <name evidence="6" type="ORF">DES41_104276</name>
</gene>
<dbReference type="FunFam" id="1.10.10.10:FF:000001">
    <property type="entry name" value="LysR family transcriptional regulator"/>
    <property type="match status" value="1"/>
</dbReference>
<evidence type="ECO:0000256" key="3">
    <source>
        <dbReference type="ARBA" id="ARBA00023125"/>
    </source>
</evidence>
<dbReference type="EMBL" id="QPJK01000004">
    <property type="protein sequence ID" value="RCW71457.1"/>
    <property type="molecule type" value="Genomic_DNA"/>
</dbReference>
<dbReference type="InterPro" id="IPR058163">
    <property type="entry name" value="LysR-type_TF_proteobact-type"/>
</dbReference>
<dbReference type="InterPro" id="IPR036388">
    <property type="entry name" value="WH-like_DNA-bd_sf"/>
</dbReference>
<dbReference type="InterPro" id="IPR005119">
    <property type="entry name" value="LysR_subst-bd"/>
</dbReference>
<dbReference type="InterPro" id="IPR000847">
    <property type="entry name" value="LysR_HTH_N"/>
</dbReference>
<evidence type="ECO:0000259" key="5">
    <source>
        <dbReference type="PROSITE" id="PS50931"/>
    </source>
</evidence>
<sequence length="294" mass="32072">MDTLSNLRTFLVVARTESFSAAARELGIAPSVVTKRIGQLEAQIQGALFERTTRRVRLTPVGRGYLPAVQRVVTDAQELFAHPVGDQLQGQLRIKAPTSVTVCLVGPLLERFQRLYPLLHLEVVALDRAVNPAEEGFDLALTMMPDAYAGVVEEPLCPMPRTACAAPRYLQERGTPRHPSELKDHAILNFLPTGSTWSFDSAAGRVSVKVQPRLNTNEAQLLLSAALAGNGIAILGDYLARPALGNGTLLPVLADFPLDAFWLKALLPENRANVPKVQALVRHLKTELTQRQAP</sequence>
<dbReference type="SUPFAM" id="SSF46785">
    <property type="entry name" value="Winged helix' DNA-binding domain"/>
    <property type="match status" value="1"/>
</dbReference>
<dbReference type="PROSITE" id="PS50931">
    <property type="entry name" value="HTH_LYSR"/>
    <property type="match status" value="1"/>
</dbReference>
<dbReference type="RefSeq" id="WP_114468682.1">
    <property type="nucleotide sequence ID" value="NZ_QPJK01000004.1"/>
</dbReference>
<dbReference type="GO" id="GO:0003700">
    <property type="term" value="F:DNA-binding transcription factor activity"/>
    <property type="evidence" value="ECO:0007669"/>
    <property type="project" value="InterPro"/>
</dbReference>
<dbReference type="Proteomes" id="UP000252884">
    <property type="component" value="Unassembled WGS sequence"/>
</dbReference>
<dbReference type="PANTHER" id="PTHR30537">
    <property type="entry name" value="HTH-TYPE TRANSCRIPTIONAL REGULATOR"/>
    <property type="match status" value="1"/>
</dbReference>
<evidence type="ECO:0000313" key="7">
    <source>
        <dbReference type="Proteomes" id="UP000252884"/>
    </source>
</evidence>
<keyword evidence="2" id="KW-0805">Transcription regulation</keyword>
<dbReference type="GO" id="GO:0006351">
    <property type="term" value="P:DNA-templated transcription"/>
    <property type="evidence" value="ECO:0007669"/>
    <property type="project" value="TreeGrafter"/>
</dbReference>
<dbReference type="Gene3D" id="3.40.190.290">
    <property type="match status" value="1"/>
</dbReference>
<dbReference type="AlphaFoldDB" id="A0A368XY56"/>
<keyword evidence="4" id="KW-0804">Transcription</keyword>
<name>A0A368XY56_9BURK</name>
<comment type="caution">
    <text evidence="6">The sequence shown here is derived from an EMBL/GenBank/DDBJ whole genome shotgun (WGS) entry which is preliminary data.</text>
</comment>
<dbReference type="InterPro" id="IPR036390">
    <property type="entry name" value="WH_DNA-bd_sf"/>
</dbReference>
<dbReference type="OrthoDB" id="8885940at2"/>
<organism evidence="6 7">
    <name type="scientific">Pseudorhodoferax soli</name>
    <dbReference type="NCBI Taxonomy" id="545864"/>
    <lineage>
        <taxon>Bacteria</taxon>
        <taxon>Pseudomonadati</taxon>
        <taxon>Pseudomonadota</taxon>
        <taxon>Betaproteobacteria</taxon>
        <taxon>Burkholderiales</taxon>
        <taxon>Comamonadaceae</taxon>
    </lineage>
</organism>
<keyword evidence="7" id="KW-1185">Reference proteome</keyword>
<dbReference type="GO" id="GO:0043565">
    <property type="term" value="F:sequence-specific DNA binding"/>
    <property type="evidence" value="ECO:0007669"/>
    <property type="project" value="TreeGrafter"/>
</dbReference>
<accession>A0A368XY56</accession>